<evidence type="ECO:0000313" key="2">
    <source>
        <dbReference type="Proteomes" id="UP000886520"/>
    </source>
</evidence>
<keyword evidence="2" id="KW-1185">Reference proteome</keyword>
<sequence>MEWQRCMCLNYRMDMTPMVDAVQNTLVSIQHPNPGCYPVPGVLVQGSGSPLVVSGRHCFGGVSVGQQLTALLQAPEEAIDLQILADDNRHDVIVFKVLSVIFHRRTAEIDFDPACTSVGKPYAMFGCSSCTLVDNTGFWHMIWRMTPGTFSTGLSHSMTIAMSGGSVAGDSGGPVFSPVTRRLLGINISVSIIHPGVSTSEAARMRVSSEGNMVPFWFESQVLKDLFLPGGELAQHFTCSAQPTNINQQSSDVILEVPAPANVCYCGASENVVSAPELDWISSLDEALDPYN</sequence>
<dbReference type="Proteomes" id="UP000886520">
    <property type="component" value="Chromosome 16"/>
</dbReference>
<proteinExistence type="predicted"/>
<accession>A0A9D4UJ96</accession>
<reference evidence="1" key="1">
    <citation type="submission" date="2021-01" db="EMBL/GenBank/DDBJ databases">
        <title>Adiantum capillus-veneris genome.</title>
        <authorList>
            <person name="Fang Y."/>
            <person name="Liao Q."/>
        </authorList>
    </citation>
    <scope>NUCLEOTIDE SEQUENCE</scope>
    <source>
        <strain evidence="1">H3</strain>
        <tissue evidence="1">Leaf</tissue>
    </source>
</reference>
<dbReference type="EMBL" id="JABFUD020000016">
    <property type="protein sequence ID" value="KAI5068916.1"/>
    <property type="molecule type" value="Genomic_DNA"/>
</dbReference>
<comment type="caution">
    <text evidence="1">The sequence shown here is derived from an EMBL/GenBank/DDBJ whole genome shotgun (WGS) entry which is preliminary data.</text>
</comment>
<gene>
    <name evidence="1" type="ORF">GOP47_0017261</name>
</gene>
<dbReference type="InterPro" id="IPR009003">
    <property type="entry name" value="Peptidase_S1_PA"/>
</dbReference>
<organism evidence="1 2">
    <name type="scientific">Adiantum capillus-veneris</name>
    <name type="common">Maidenhair fern</name>
    <dbReference type="NCBI Taxonomy" id="13818"/>
    <lineage>
        <taxon>Eukaryota</taxon>
        <taxon>Viridiplantae</taxon>
        <taxon>Streptophyta</taxon>
        <taxon>Embryophyta</taxon>
        <taxon>Tracheophyta</taxon>
        <taxon>Polypodiopsida</taxon>
        <taxon>Polypodiidae</taxon>
        <taxon>Polypodiales</taxon>
        <taxon>Pteridineae</taxon>
        <taxon>Pteridaceae</taxon>
        <taxon>Vittarioideae</taxon>
        <taxon>Adiantum</taxon>
    </lineage>
</organism>
<evidence type="ECO:0008006" key="3">
    <source>
        <dbReference type="Google" id="ProtNLM"/>
    </source>
</evidence>
<name>A0A9D4UJ96_ADICA</name>
<evidence type="ECO:0000313" key="1">
    <source>
        <dbReference type="EMBL" id="KAI5068916.1"/>
    </source>
</evidence>
<dbReference type="SUPFAM" id="SSF50494">
    <property type="entry name" value="Trypsin-like serine proteases"/>
    <property type="match status" value="1"/>
</dbReference>
<protein>
    <recommendedName>
        <fullName evidence="3">Serine protease</fullName>
    </recommendedName>
</protein>
<dbReference type="AlphaFoldDB" id="A0A9D4UJ96"/>